<evidence type="ECO:0000256" key="5">
    <source>
        <dbReference type="ARBA" id="ARBA00022741"/>
    </source>
</evidence>
<dbReference type="InterPro" id="IPR003439">
    <property type="entry name" value="ABC_transporter-like_ATP-bd"/>
</dbReference>
<evidence type="ECO:0000256" key="4">
    <source>
        <dbReference type="ARBA" id="ARBA00022475"/>
    </source>
</evidence>
<accession>A0ABV0GYN0</accession>
<dbReference type="NCBIfam" id="TIGR01727">
    <property type="entry name" value="oligo_HPY"/>
    <property type="match status" value="1"/>
</dbReference>
<name>A0ABV0GYN0_PAENI</name>
<dbReference type="SMART" id="SM00382">
    <property type="entry name" value="AAA"/>
    <property type="match status" value="1"/>
</dbReference>
<dbReference type="Proteomes" id="UP001448614">
    <property type="component" value="Unassembled WGS sequence"/>
</dbReference>
<dbReference type="InterPro" id="IPR017871">
    <property type="entry name" value="ABC_transporter-like_CS"/>
</dbReference>
<keyword evidence="3" id="KW-0813">Transport</keyword>
<organism evidence="9 10">
    <name type="scientific">Paenarthrobacter nicotinovorans</name>
    <name type="common">Arthrobacter nicotinovorans</name>
    <dbReference type="NCBI Taxonomy" id="29320"/>
    <lineage>
        <taxon>Bacteria</taxon>
        <taxon>Bacillati</taxon>
        <taxon>Actinomycetota</taxon>
        <taxon>Actinomycetes</taxon>
        <taxon>Micrococcales</taxon>
        <taxon>Micrococcaceae</taxon>
        <taxon>Paenarthrobacter</taxon>
    </lineage>
</organism>
<dbReference type="Pfam" id="PF00005">
    <property type="entry name" value="ABC_tran"/>
    <property type="match status" value="1"/>
</dbReference>
<evidence type="ECO:0000313" key="9">
    <source>
        <dbReference type="EMBL" id="MEO3943349.1"/>
    </source>
</evidence>
<dbReference type="InterPro" id="IPR013563">
    <property type="entry name" value="Oligopep_ABC_C"/>
</dbReference>
<dbReference type="InterPro" id="IPR027417">
    <property type="entry name" value="P-loop_NTPase"/>
</dbReference>
<sequence>MTHVLTIRDLNVEFIDRGKVTNRPVRGIDLDVSAGEILGLVGETGCGKSLTGLAALGILPRGARRTGQVTMGGDPLQPSSEPDGPAAIVFQNPGTAFNPVFTLGRQLSDVLSRHRQISRSDSKSEVLRHLGLVGLPDPERVFLSYPHQLSGGMLQRAMIAMALLRQPRLLILDEPTTALDVTVARQILVLIDELRHEFGFGVLLISHNLGIIRDVCDRVSVLYAGRVIETGTVDAVMNNPRHPYTRGLLGALPAGRTHGERLSAIPGSVPGNLLSITGCAFMNRCPHAVIDCSFTDPLLTRNGSDHAVACIKEDEL</sequence>
<evidence type="ECO:0000256" key="7">
    <source>
        <dbReference type="ARBA" id="ARBA00023136"/>
    </source>
</evidence>
<dbReference type="Gene3D" id="3.40.50.300">
    <property type="entry name" value="P-loop containing nucleotide triphosphate hydrolases"/>
    <property type="match status" value="1"/>
</dbReference>
<evidence type="ECO:0000256" key="1">
    <source>
        <dbReference type="ARBA" id="ARBA00004202"/>
    </source>
</evidence>
<dbReference type="SUPFAM" id="SSF52540">
    <property type="entry name" value="P-loop containing nucleoside triphosphate hydrolases"/>
    <property type="match status" value="1"/>
</dbReference>
<comment type="similarity">
    <text evidence="2">Belongs to the ABC transporter superfamily.</text>
</comment>
<evidence type="ECO:0000256" key="2">
    <source>
        <dbReference type="ARBA" id="ARBA00005417"/>
    </source>
</evidence>
<feature type="domain" description="ABC transporter" evidence="8">
    <location>
        <begin position="7"/>
        <end position="249"/>
    </location>
</feature>
<keyword evidence="5" id="KW-0547">Nucleotide-binding</keyword>
<proteinExistence type="inferred from homology"/>
<dbReference type="PANTHER" id="PTHR43297:SF2">
    <property type="entry name" value="DIPEPTIDE TRANSPORT ATP-BINDING PROTEIN DPPD"/>
    <property type="match status" value="1"/>
</dbReference>
<evidence type="ECO:0000259" key="8">
    <source>
        <dbReference type="PROSITE" id="PS50893"/>
    </source>
</evidence>
<protein>
    <submittedName>
        <fullName evidence="9">ABC transporter ATP-binding protein</fullName>
    </submittedName>
</protein>
<keyword evidence="4" id="KW-1003">Cell membrane</keyword>
<reference evidence="9 10" key="1">
    <citation type="journal article" date="2024" name="Appl. Microbiol. Biotechnol.">
        <title>Biosynthetic gene clusters with biotechnological applications in novel Antarctic isolates from Actinomycetota.</title>
        <authorList>
            <person name="Bruna P."/>
            <person name="Nunez-Montero K."/>
            <person name="Contreras M.J."/>
            <person name="Leal K."/>
            <person name="Garcia M."/>
            <person name="Abanto M."/>
            <person name="Barrientos L."/>
        </authorList>
    </citation>
    <scope>NUCLEOTIDE SEQUENCE [LARGE SCALE GENOMIC DNA]</scope>
    <source>
        <strain evidence="9 10">Se16.17</strain>
    </source>
</reference>
<dbReference type="GO" id="GO:0005524">
    <property type="term" value="F:ATP binding"/>
    <property type="evidence" value="ECO:0007669"/>
    <property type="project" value="UniProtKB-KW"/>
</dbReference>
<comment type="subcellular location">
    <subcellularLocation>
        <location evidence="1">Cell membrane</location>
        <topology evidence="1">Peripheral membrane protein</topology>
    </subcellularLocation>
</comment>
<dbReference type="RefSeq" id="WP_026540393.1">
    <property type="nucleotide sequence ID" value="NZ_JBBMFV010000004.1"/>
</dbReference>
<comment type="caution">
    <text evidence="9">The sequence shown here is derived from an EMBL/GenBank/DDBJ whole genome shotgun (WGS) entry which is preliminary data.</text>
</comment>
<evidence type="ECO:0000313" key="10">
    <source>
        <dbReference type="Proteomes" id="UP001448614"/>
    </source>
</evidence>
<dbReference type="CDD" id="cd03257">
    <property type="entry name" value="ABC_NikE_OppD_transporters"/>
    <property type="match status" value="1"/>
</dbReference>
<dbReference type="PROSITE" id="PS00211">
    <property type="entry name" value="ABC_TRANSPORTER_1"/>
    <property type="match status" value="1"/>
</dbReference>
<evidence type="ECO:0000256" key="6">
    <source>
        <dbReference type="ARBA" id="ARBA00022840"/>
    </source>
</evidence>
<dbReference type="InterPro" id="IPR050388">
    <property type="entry name" value="ABC_Ni/Peptide_Import"/>
</dbReference>
<keyword evidence="6 9" id="KW-0067">ATP-binding</keyword>
<keyword evidence="10" id="KW-1185">Reference proteome</keyword>
<gene>
    <name evidence="9" type="ORF">V3C41_19935</name>
</gene>
<dbReference type="EMBL" id="JBBMFV010000004">
    <property type="protein sequence ID" value="MEO3943349.1"/>
    <property type="molecule type" value="Genomic_DNA"/>
</dbReference>
<dbReference type="PROSITE" id="PS50893">
    <property type="entry name" value="ABC_TRANSPORTER_2"/>
    <property type="match status" value="1"/>
</dbReference>
<dbReference type="InterPro" id="IPR003593">
    <property type="entry name" value="AAA+_ATPase"/>
</dbReference>
<keyword evidence="7" id="KW-0472">Membrane</keyword>
<dbReference type="Pfam" id="PF08352">
    <property type="entry name" value="oligo_HPY"/>
    <property type="match status" value="1"/>
</dbReference>
<evidence type="ECO:0000256" key="3">
    <source>
        <dbReference type="ARBA" id="ARBA00022448"/>
    </source>
</evidence>
<dbReference type="PANTHER" id="PTHR43297">
    <property type="entry name" value="OLIGOPEPTIDE TRANSPORT ATP-BINDING PROTEIN APPD"/>
    <property type="match status" value="1"/>
</dbReference>